<organism evidence="2 3">
    <name type="scientific">Punica granatum</name>
    <name type="common">Pomegranate</name>
    <dbReference type="NCBI Taxonomy" id="22663"/>
    <lineage>
        <taxon>Eukaryota</taxon>
        <taxon>Viridiplantae</taxon>
        <taxon>Streptophyta</taxon>
        <taxon>Embryophyta</taxon>
        <taxon>Tracheophyta</taxon>
        <taxon>Spermatophyta</taxon>
        <taxon>Magnoliopsida</taxon>
        <taxon>eudicotyledons</taxon>
        <taxon>Gunneridae</taxon>
        <taxon>Pentapetalae</taxon>
        <taxon>rosids</taxon>
        <taxon>malvids</taxon>
        <taxon>Myrtales</taxon>
        <taxon>Lythraceae</taxon>
        <taxon>Punica</taxon>
    </lineage>
</organism>
<accession>A0A2I0KPP0</accession>
<name>A0A2I0KPP0_PUNGR</name>
<evidence type="ECO:0000313" key="2">
    <source>
        <dbReference type="EMBL" id="PKI70263.1"/>
    </source>
</evidence>
<gene>
    <name evidence="2" type="ORF">CRG98_009340</name>
</gene>
<evidence type="ECO:0000313" key="3">
    <source>
        <dbReference type="Proteomes" id="UP000233551"/>
    </source>
</evidence>
<sequence length="128" mass="13621">MWTLVGARMRAFGSRGLGVSTFLWGLVTDTGWKESPLIILRPKGAKDACSGKDGNGGARAERWGARACTLGRMARGGQESGARACVRTGVWHTSVRAGARARCCARGLAAVRSVTGVLFTREHVLHPK</sequence>
<feature type="chain" id="PRO_5014152834" evidence="1">
    <location>
        <begin position="19"/>
        <end position="128"/>
    </location>
</feature>
<dbReference type="Proteomes" id="UP000233551">
    <property type="component" value="Unassembled WGS sequence"/>
</dbReference>
<evidence type="ECO:0000256" key="1">
    <source>
        <dbReference type="SAM" id="SignalP"/>
    </source>
</evidence>
<proteinExistence type="predicted"/>
<keyword evidence="3" id="KW-1185">Reference proteome</keyword>
<dbReference type="EMBL" id="PGOL01000465">
    <property type="protein sequence ID" value="PKI70263.1"/>
    <property type="molecule type" value="Genomic_DNA"/>
</dbReference>
<feature type="signal peptide" evidence="1">
    <location>
        <begin position="1"/>
        <end position="18"/>
    </location>
</feature>
<comment type="caution">
    <text evidence="2">The sequence shown here is derived from an EMBL/GenBank/DDBJ whole genome shotgun (WGS) entry which is preliminary data.</text>
</comment>
<reference evidence="2 3" key="1">
    <citation type="submission" date="2017-11" db="EMBL/GenBank/DDBJ databases">
        <title>De-novo sequencing of pomegranate (Punica granatum L.) genome.</title>
        <authorList>
            <person name="Akparov Z."/>
            <person name="Amiraslanov A."/>
            <person name="Hajiyeva S."/>
            <person name="Abbasov M."/>
            <person name="Kaur K."/>
            <person name="Hamwieh A."/>
            <person name="Solovyev V."/>
            <person name="Salamov A."/>
            <person name="Braich B."/>
            <person name="Kosarev P."/>
            <person name="Mahmoud A."/>
            <person name="Hajiyev E."/>
            <person name="Babayeva S."/>
            <person name="Izzatullayeva V."/>
            <person name="Mammadov A."/>
            <person name="Mammadov A."/>
            <person name="Sharifova S."/>
            <person name="Ojaghi J."/>
            <person name="Eynullazada K."/>
            <person name="Bayramov B."/>
            <person name="Abdulazimova A."/>
            <person name="Shahmuradov I."/>
        </authorList>
    </citation>
    <scope>NUCLEOTIDE SEQUENCE [LARGE SCALE GENOMIC DNA]</scope>
    <source>
        <strain evidence="3">cv. AG2017</strain>
        <tissue evidence="2">Leaf</tissue>
    </source>
</reference>
<dbReference type="AlphaFoldDB" id="A0A2I0KPP0"/>
<protein>
    <submittedName>
        <fullName evidence="2">Uncharacterized protein</fullName>
    </submittedName>
</protein>
<keyword evidence="1" id="KW-0732">Signal</keyword>